<accession>A0ABS9VS17</accession>
<sequence length="106" mass="11403">MAAKVFKQSMNQAVALIAEIGGYEESNDPTPVMMGRMEGSGDDATWVALNTPLKFRGMPVWNFDVRVSVLSPLNGAVKSDTLHIQFPASSRPSYADMVPSDDGVLA</sequence>
<dbReference type="EMBL" id="JAFEJT020000002">
    <property type="protein sequence ID" value="MCH9274885.1"/>
    <property type="molecule type" value="Genomic_DNA"/>
</dbReference>
<evidence type="ECO:0000313" key="2">
    <source>
        <dbReference type="Proteomes" id="UP000710815"/>
    </source>
</evidence>
<comment type="caution">
    <text evidence="1">The sequence shown here is derived from an EMBL/GenBank/DDBJ whole genome shotgun (WGS) entry which is preliminary data.</text>
</comment>
<keyword evidence="2" id="KW-1185">Reference proteome</keyword>
<reference evidence="1 2" key="1">
    <citation type="journal article" date="2021" name="Environ. Microbiol.">
        <title>Genetic insights into the dark matter of the mammalian gut microbiota through targeted genome reconstruction.</title>
        <authorList>
            <person name="Lugli G.A."/>
            <person name="Alessandri G."/>
            <person name="Milani C."/>
            <person name="Viappiani A."/>
            <person name="Fontana F."/>
            <person name="Tarracchini C."/>
            <person name="Mancabelli L."/>
            <person name="Argentini C."/>
            <person name="Ruiz L."/>
            <person name="Margolles A."/>
            <person name="van Sinderen D."/>
            <person name="Turroni F."/>
            <person name="Ventura M."/>
        </authorList>
    </citation>
    <scope>NUCLEOTIDE SEQUENCE [LARGE SCALE GENOMIC DNA]</scope>
    <source>
        <strain evidence="1 2">MA1</strain>
    </source>
</reference>
<name>A0ABS9VS17_9BIFI</name>
<dbReference type="Proteomes" id="UP000710815">
    <property type="component" value="Unassembled WGS sequence"/>
</dbReference>
<organism evidence="1 2">
    <name type="scientific">Bifidobacterium amazonense</name>
    <dbReference type="NCBI Taxonomy" id="2809027"/>
    <lineage>
        <taxon>Bacteria</taxon>
        <taxon>Bacillati</taxon>
        <taxon>Actinomycetota</taxon>
        <taxon>Actinomycetes</taxon>
        <taxon>Bifidobacteriales</taxon>
        <taxon>Bifidobacteriaceae</taxon>
        <taxon>Bifidobacterium</taxon>
    </lineage>
</organism>
<gene>
    <name evidence="1" type="ORF">JS533_001100</name>
</gene>
<protein>
    <submittedName>
        <fullName evidence="1">Uncharacterized protein</fullName>
    </submittedName>
</protein>
<evidence type="ECO:0000313" key="1">
    <source>
        <dbReference type="EMBL" id="MCH9274885.1"/>
    </source>
</evidence>
<reference evidence="1 2" key="2">
    <citation type="journal article" date="2021" name="Syst. Appl. Microbiol.">
        <title>Phylogenetic classification of ten novel species belonging to the genus Bifidobacterium comprising B. phasiani sp. nov., B. pongonis sp. nov., B. saguinibicoloris sp. nov., B. colobi sp. nov., B. simiiventris sp. nov., B. santillanense sp. nov., B. miconis sp. nov., B. amazonense sp. nov., B. pluvialisilvae sp. nov., and B. miconisargentati sp. nov.</title>
        <authorList>
            <person name="Lugli G.A."/>
            <person name="Calvete-Torre I."/>
            <person name="Alessandri G."/>
            <person name="Milani C."/>
            <person name="Turroni F."/>
            <person name="Laiolo P."/>
            <person name="Ossiprandi M.C."/>
            <person name="Margolles A."/>
            <person name="Ruiz L."/>
            <person name="Ventura M."/>
        </authorList>
    </citation>
    <scope>NUCLEOTIDE SEQUENCE [LARGE SCALE GENOMIC DNA]</scope>
    <source>
        <strain evidence="1 2">MA1</strain>
    </source>
</reference>
<dbReference type="RefSeq" id="WP_241512727.1">
    <property type="nucleotide sequence ID" value="NZ_JAFEJT020000002.1"/>
</dbReference>
<proteinExistence type="predicted"/>